<feature type="compositionally biased region" description="Basic residues" evidence="1">
    <location>
        <begin position="25"/>
        <end position="36"/>
    </location>
</feature>
<evidence type="ECO:0000256" key="1">
    <source>
        <dbReference type="SAM" id="MobiDB-lite"/>
    </source>
</evidence>
<keyword evidence="3" id="KW-1185">Reference proteome</keyword>
<dbReference type="Proteomes" id="UP000011083">
    <property type="component" value="Unassembled WGS sequence"/>
</dbReference>
<dbReference type="VEuPathDB" id="AmoebaDB:ACA1_349470"/>
<dbReference type="RefSeq" id="XP_004335159.1">
    <property type="nucleotide sequence ID" value="XM_004335111.1"/>
</dbReference>
<dbReference type="EMBL" id="KB008100">
    <property type="protein sequence ID" value="ELR13146.1"/>
    <property type="molecule type" value="Genomic_DNA"/>
</dbReference>
<name>L8GLS8_ACACF</name>
<evidence type="ECO:0000313" key="2">
    <source>
        <dbReference type="EMBL" id="ELR13146.1"/>
    </source>
</evidence>
<accession>L8GLS8</accession>
<feature type="region of interest" description="Disordered" evidence="1">
    <location>
        <begin position="1"/>
        <end position="41"/>
    </location>
</feature>
<dbReference type="KEGG" id="acan:ACA1_349470"/>
<gene>
    <name evidence="2" type="ORF">ACA1_349470</name>
</gene>
<proteinExistence type="predicted"/>
<evidence type="ECO:0000313" key="3">
    <source>
        <dbReference type="Proteomes" id="UP000011083"/>
    </source>
</evidence>
<protein>
    <submittedName>
        <fullName evidence="2">Uncharacterized protein</fullName>
    </submittedName>
</protein>
<reference evidence="2 3" key="1">
    <citation type="journal article" date="2013" name="Genome Biol.">
        <title>Genome of Acanthamoeba castellanii highlights extensive lateral gene transfer and early evolution of tyrosine kinase signaling.</title>
        <authorList>
            <person name="Clarke M."/>
            <person name="Lohan A.J."/>
            <person name="Liu B."/>
            <person name="Lagkouvardos I."/>
            <person name="Roy S."/>
            <person name="Zafar N."/>
            <person name="Bertelli C."/>
            <person name="Schilde C."/>
            <person name="Kianianmomeni A."/>
            <person name="Burglin T.R."/>
            <person name="Frech C."/>
            <person name="Turcotte B."/>
            <person name="Kopec K.O."/>
            <person name="Synnott J.M."/>
            <person name="Choo C."/>
            <person name="Paponov I."/>
            <person name="Finkler A."/>
            <person name="Soon Heng Tan C."/>
            <person name="Hutchins A.P."/>
            <person name="Weinmeier T."/>
            <person name="Rattei T."/>
            <person name="Chu J.S."/>
            <person name="Gimenez G."/>
            <person name="Irimia M."/>
            <person name="Rigden D.J."/>
            <person name="Fitzpatrick D.A."/>
            <person name="Lorenzo-Morales J."/>
            <person name="Bateman A."/>
            <person name="Chiu C.H."/>
            <person name="Tang P."/>
            <person name="Hegemann P."/>
            <person name="Fromm H."/>
            <person name="Raoult D."/>
            <person name="Greub G."/>
            <person name="Miranda-Saavedra D."/>
            <person name="Chen N."/>
            <person name="Nash P."/>
            <person name="Ginger M.L."/>
            <person name="Horn M."/>
            <person name="Schaap P."/>
            <person name="Caler L."/>
            <person name="Loftus B."/>
        </authorList>
    </citation>
    <scope>NUCLEOTIDE SEQUENCE [LARGE SCALE GENOMIC DNA]</scope>
    <source>
        <strain evidence="2 3">Neff</strain>
    </source>
</reference>
<organism evidence="2 3">
    <name type="scientific">Acanthamoeba castellanii (strain ATCC 30010 / Neff)</name>
    <dbReference type="NCBI Taxonomy" id="1257118"/>
    <lineage>
        <taxon>Eukaryota</taxon>
        <taxon>Amoebozoa</taxon>
        <taxon>Discosea</taxon>
        <taxon>Longamoebia</taxon>
        <taxon>Centramoebida</taxon>
        <taxon>Acanthamoebidae</taxon>
        <taxon>Acanthamoeba</taxon>
    </lineage>
</organism>
<sequence>MPQAQQRQRAKRQQHDVEQPQLRHPICHHRHKRRQQSHSISMAHGGLVTGGASVLTGWECDWTVDIVLPGLLAMRLGHRKTGGTLTNLHSG</sequence>
<dbReference type="GeneID" id="14913694"/>
<dbReference type="AlphaFoldDB" id="L8GLS8"/>